<protein>
    <submittedName>
        <fullName evidence="1">Uncharacterized protein</fullName>
    </submittedName>
</protein>
<accession>A0A6J4QWP6</accession>
<organism evidence="1">
    <name type="scientific">uncultured Rubrobacteraceae bacterium</name>
    <dbReference type="NCBI Taxonomy" id="349277"/>
    <lineage>
        <taxon>Bacteria</taxon>
        <taxon>Bacillati</taxon>
        <taxon>Actinomycetota</taxon>
        <taxon>Rubrobacteria</taxon>
        <taxon>Rubrobacterales</taxon>
        <taxon>Rubrobacteraceae</taxon>
        <taxon>environmental samples</taxon>
    </lineage>
</organism>
<reference evidence="1" key="1">
    <citation type="submission" date="2020-02" db="EMBL/GenBank/DDBJ databases">
        <authorList>
            <person name="Meier V. D."/>
        </authorList>
    </citation>
    <scope>NUCLEOTIDE SEQUENCE</scope>
    <source>
        <strain evidence="1">AVDCRST_MAG01</strain>
    </source>
</reference>
<sequence>MHGIQRERRHNGKQQTGVGVSRVVVRYADGRVMNFVPDAGRPSFHEDDVLELKKILDRASSTAEWADINTRLGF</sequence>
<evidence type="ECO:0000313" key="1">
    <source>
        <dbReference type="EMBL" id="CAA9451717.1"/>
    </source>
</evidence>
<dbReference type="AlphaFoldDB" id="A0A6J4QWP6"/>
<dbReference type="EMBL" id="CADCUW010000605">
    <property type="protein sequence ID" value="CAA9451717.1"/>
    <property type="molecule type" value="Genomic_DNA"/>
</dbReference>
<gene>
    <name evidence="1" type="ORF">AVDCRST_MAG01-01-4667</name>
</gene>
<proteinExistence type="predicted"/>
<name>A0A6J4QWP6_9ACTN</name>